<protein>
    <recommendedName>
        <fullName evidence="3">RRM domain-containing protein</fullName>
    </recommendedName>
</protein>
<evidence type="ECO:0000256" key="2">
    <source>
        <dbReference type="PROSITE-ProRule" id="PRU00176"/>
    </source>
</evidence>
<dbReference type="Pfam" id="PF00076">
    <property type="entry name" value="RRM_1"/>
    <property type="match status" value="1"/>
</dbReference>
<organism evidence="4 5">
    <name type="scientific">Rhodotorula toruloides</name>
    <name type="common">Yeast</name>
    <name type="synonym">Rhodosporidium toruloides</name>
    <dbReference type="NCBI Taxonomy" id="5286"/>
    <lineage>
        <taxon>Eukaryota</taxon>
        <taxon>Fungi</taxon>
        <taxon>Dikarya</taxon>
        <taxon>Basidiomycota</taxon>
        <taxon>Pucciniomycotina</taxon>
        <taxon>Microbotryomycetes</taxon>
        <taxon>Sporidiobolales</taxon>
        <taxon>Sporidiobolaceae</taxon>
        <taxon>Rhodotorula</taxon>
    </lineage>
</organism>
<evidence type="ECO:0000313" key="5">
    <source>
        <dbReference type="Proteomes" id="UP000239560"/>
    </source>
</evidence>
<gene>
    <name evidence="4" type="ORF">AAT19DRAFT_9798</name>
</gene>
<dbReference type="GO" id="GO:0003723">
    <property type="term" value="F:RNA binding"/>
    <property type="evidence" value="ECO:0007669"/>
    <property type="project" value="UniProtKB-UniRule"/>
</dbReference>
<dbReference type="EMBL" id="LCTV02000011">
    <property type="protein sequence ID" value="PRQ71683.1"/>
    <property type="molecule type" value="Genomic_DNA"/>
</dbReference>
<dbReference type="InterPro" id="IPR052462">
    <property type="entry name" value="SLIRP/GR-RBP-like"/>
</dbReference>
<evidence type="ECO:0000313" key="4">
    <source>
        <dbReference type="EMBL" id="PRQ71683.1"/>
    </source>
</evidence>
<reference evidence="4 5" key="1">
    <citation type="journal article" date="2018" name="Elife">
        <title>Functional genomics of lipid metabolism in the oleaginous yeast Rhodosporidium toruloides.</title>
        <authorList>
            <person name="Coradetti S.T."/>
            <person name="Pinel D."/>
            <person name="Geiselman G."/>
            <person name="Ito M."/>
            <person name="Mondo S."/>
            <person name="Reilly M.C."/>
            <person name="Cheng Y.F."/>
            <person name="Bauer S."/>
            <person name="Grigoriev I."/>
            <person name="Gladden J.M."/>
            <person name="Simmons B.A."/>
            <person name="Brem R."/>
            <person name="Arkin A.P."/>
            <person name="Skerker J.M."/>
        </authorList>
    </citation>
    <scope>NUCLEOTIDE SEQUENCE [LARGE SCALE GENOMIC DNA]</scope>
    <source>
        <strain evidence="4 5">NBRC 0880</strain>
    </source>
</reference>
<comment type="caution">
    <text evidence="4">The sequence shown here is derived from an EMBL/GenBank/DDBJ whole genome shotgun (WGS) entry which is preliminary data.</text>
</comment>
<dbReference type="Proteomes" id="UP000239560">
    <property type="component" value="Unassembled WGS sequence"/>
</dbReference>
<name>A0A2T0A126_RHOTO</name>
<sequence length="267" mass="28123">MSAKIYCGNLSWGTNSDSLRDAFSQFGQVVDCIVMTEPGTGRSRGFGFVTFADQAAADAAIQTMNEQELQHGRRIRVNIANQRTGGGGGGGYGGGYGGGSGGYGGGGYGGGGYGGQSGYGGGYGGQSGYGQQGQGGYGGGYGGQQGYGGAQQGYGGAEGYGQQSGGCRSSLSSSPSFLPLLFFRSFPFRSVDWLLTRGSFRFLFSWDRRRLRLGRTLRRSAAGRLRRPGLYVTFPRRFPFPRSLVRSCRVSSAACALSTSWSRIRDS</sequence>
<dbReference type="InterPro" id="IPR000504">
    <property type="entry name" value="RRM_dom"/>
</dbReference>
<dbReference type="Gene3D" id="3.30.70.330">
    <property type="match status" value="1"/>
</dbReference>
<dbReference type="PANTHER" id="PTHR48027">
    <property type="entry name" value="HETEROGENEOUS NUCLEAR RIBONUCLEOPROTEIN 87F-RELATED"/>
    <property type="match status" value="1"/>
</dbReference>
<dbReference type="AlphaFoldDB" id="A0A2T0A126"/>
<dbReference type="OrthoDB" id="439808at2759"/>
<accession>A0A2T0A126</accession>
<dbReference type="PROSITE" id="PS50102">
    <property type="entry name" value="RRM"/>
    <property type="match status" value="1"/>
</dbReference>
<feature type="domain" description="RRM" evidence="3">
    <location>
        <begin position="3"/>
        <end position="82"/>
    </location>
</feature>
<dbReference type="SMART" id="SM00360">
    <property type="entry name" value="RRM"/>
    <property type="match status" value="1"/>
</dbReference>
<keyword evidence="1 2" id="KW-0694">RNA-binding</keyword>
<evidence type="ECO:0000259" key="3">
    <source>
        <dbReference type="PROSITE" id="PS50102"/>
    </source>
</evidence>
<dbReference type="SUPFAM" id="SSF54928">
    <property type="entry name" value="RNA-binding domain, RBD"/>
    <property type="match status" value="1"/>
</dbReference>
<evidence type="ECO:0000256" key="1">
    <source>
        <dbReference type="ARBA" id="ARBA00022884"/>
    </source>
</evidence>
<proteinExistence type="predicted"/>
<dbReference type="InterPro" id="IPR035979">
    <property type="entry name" value="RBD_domain_sf"/>
</dbReference>
<dbReference type="InterPro" id="IPR012677">
    <property type="entry name" value="Nucleotide-bd_a/b_plait_sf"/>
</dbReference>